<dbReference type="PANTHER" id="PTHR43197:SF1">
    <property type="entry name" value="UTP--GLUCOSE-1-PHOSPHATE URIDYLYLTRANSFERASE"/>
    <property type="match status" value="1"/>
</dbReference>
<feature type="non-terminal residue" evidence="7">
    <location>
        <position position="1"/>
    </location>
</feature>
<dbReference type="InterPro" id="IPR029044">
    <property type="entry name" value="Nucleotide-diphossugar_trans"/>
</dbReference>
<evidence type="ECO:0000256" key="3">
    <source>
        <dbReference type="ARBA" id="ARBA00022679"/>
    </source>
</evidence>
<dbReference type="InterPro" id="IPR005835">
    <property type="entry name" value="NTP_transferase_dom"/>
</dbReference>
<dbReference type="EMBL" id="BART01028525">
    <property type="protein sequence ID" value="GAG90890.1"/>
    <property type="molecule type" value="Genomic_DNA"/>
</dbReference>
<dbReference type="AlphaFoldDB" id="X1B711"/>
<proteinExistence type="inferred from homology"/>
<accession>X1B711</accession>
<evidence type="ECO:0000256" key="4">
    <source>
        <dbReference type="ARBA" id="ARBA00022695"/>
    </source>
</evidence>
<evidence type="ECO:0000259" key="6">
    <source>
        <dbReference type="Pfam" id="PF00483"/>
    </source>
</evidence>
<protein>
    <recommendedName>
        <fullName evidence="2">UTP--glucose-1-phosphate uridylyltransferase</fullName>
        <ecNumber evidence="2">2.7.7.9</ecNumber>
    </recommendedName>
</protein>
<dbReference type="InterPro" id="IPR005771">
    <property type="entry name" value="GalU_uridylyltTrfase_bac/arc"/>
</dbReference>
<keyword evidence="4" id="KW-0548">Nucleotidyltransferase</keyword>
<dbReference type="PANTHER" id="PTHR43197">
    <property type="entry name" value="UTP--GLUCOSE-1-PHOSPHATE URIDYLYLTRANSFERASE"/>
    <property type="match status" value="1"/>
</dbReference>
<gene>
    <name evidence="7" type="ORF">S01H4_50265</name>
</gene>
<evidence type="ECO:0000256" key="2">
    <source>
        <dbReference type="ARBA" id="ARBA00012415"/>
    </source>
</evidence>
<comment type="catalytic activity">
    <reaction evidence="5">
        <text>alpha-D-glucose 1-phosphate + UTP + H(+) = UDP-alpha-D-glucose + diphosphate</text>
        <dbReference type="Rhea" id="RHEA:19889"/>
        <dbReference type="ChEBI" id="CHEBI:15378"/>
        <dbReference type="ChEBI" id="CHEBI:33019"/>
        <dbReference type="ChEBI" id="CHEBI:46398"/>
        <dbReference type="ChEBI" id="CHEBI:58601"/>
        <dbReference type="ChEBI" id="CHEBI:58885"/>
        <dbReference type="EC" id="2.7.7.9"/>
    </reaction>
</comment>
<comment type="caution">
    <text evidence="7">The sequence shown here is derived from an EMBL/GenBank/DDBJ whole genome shotgun (WGS) entry which is preliminary data.</text>
</comment>
<dbReference type="SUPFAM" id="SSF53448">
    <property type="entry name" value="Nucleotide-diphospho-sugar transferases"/>
    <property type="match status" value="1"/>
</dbReference>
<evidence type="ECO:0000256" key="5">
    <source>
        <dbReference type="ARBA" id="ARBA00048128"/>
    </source>
</evidence>
<evidence type="ECO:0000256" key="1">
    <source>
        <dbReference type="ARBA" id="ARBA00006890"/>
    </source>
</evidence>
<reference evidence="7" key="1">
    <citation type="journal article" date="2014" name="Front. Microbiol.">
        <title>High frequency of phylogenetically diverse reductive dehalogenase-homologous genes in deep subseafloor sedimentary metagenomes.</title>
        <authorList>
            <person name="Kawai M."/>
            <person name="Futagami T."/>
            <person name="Toyoda A."/>
            <person name="Takaki Y."/>
            <person name="Nishi S."/>
            <person name="Hori S."/>
            <person name="Arai W."/>
            <person name="Tsubouchi T."/>
            <person name="Morono Y."/>
            <person name="Uchiyama I."/>
            <person name="Ito T."/>
            <person name="Fujiyama A."/>
            <person name="Inagaki F."/>
            <person name="Takami H."/>
        </authorList>
    </citation>
    <scope>NUCLEOTIDE SEQUENCE</scope>
    <source>
        <strain evidence="7">Expedition CK06-06</strain>
    </source>
</reference>
<organism evidence="7">
    <name type="scientific">marine sediment metagenome</name>
    <dbReference type="NCBI Taxonomy" id="412755"/>
    <lineage>
        <taxon>unclassified sequences</taxon>
        <taxon>metagenomes</taxon>
        <taxon>ecological metagenomes</taxon>
    </lineage>
</organism>
<dbReference type="Gene3D" id="3.90.550.10">
    <property type="entry name" value="Spore Coat Polysaccharide Biosynthesis Protein SpsA, Chain A"/>
    <property type="match status" value="1"/>
</dbReference>
<name>X1B711_9ZZZZ</name>
<sequence>TKYGIIEPKRVSGRIYQVLGLAEKPKPQEAPSNLGVVGRYILMPQIFDVLEVTPPGKNQEVQLTDALQLLLKQQAIYAYEFEGVRYDAGTPLGWLEATVAFALKQPDIGQELREYLRQLL</sequence>
<keyword evidence="3" id="KW-0808">Transferase</keyword>
<feature type="domain" description="Nucleotidyl transferase" evidence="6">
    <location>
        <begin position="1"/>
        <end position="98"/>
    </location>
</feature>
<dbReference type="EC" id="2.7.7.9" evidence="2"/>
<comment type="similarity">
    <text evidence="1">Belongs to the UDPGP type 2 family.</text>
</comment>
<dbReference type="Pfam" id="PF00483">
    <property type="entry name" value="NTP_transferase"/>
    <property type="match status" value="1"/>
</dbReference>
<dbReference type="GO" id="GO:0006011">
    <property type="term" value="P:UDP-alpha-D-glucose metabolic process"/>
    <property type="evidence" value="ECO:0007669"/>
    <property type="project" value="InterPro"/>
</dbReference>
<dbReference type="GO" id="GO:0003983">
    <property type="term" value="F:UTP:glucose-1-phosphate uridylyltransferase activity"/>
    <property type="evidence" value="ECO:0007669"/>
    <property type="project" value="UniProtKB-EC"/>
</dbReference>
<evidence type="ECO:0000313" key="7">
    <source>
        <dbReference type="EMBL" id="GAG90890.1"/>
    </source>
</evidence>